<dbReference type="NCBIfam" id="TIGR04034">
    <property type="entry name" value="export_SdpA"/>
    <property type="match status" value="1"/>
</dbReference>
<sequence length="167" mass="18923">MTVALVAQLPGEFTPDWLRPYGHAYQVVWPQRWYFFSNAPESEAVVAYRVNTARADMEPATWLHMSHENLWGLLRVADSQMVEAAYLARRIPAAQWSVCNGSPSRDCRHESLKQGVHALVNDFPRPTLCGVVVLAYERPKQWTPGGRYGADAREPARVSAQRLDCVR</sequence>
<dbReference type="InterPro" id="IPR023902">
    <property type="entry name" value="Sporulation_SdpA"/>
</dbReference>
<accession>A0A8J3SRV9</accession>
<evidence type="ECO:0000313" key="2">
    <source>
        <dbReference type="Proteomes" id="UP000634476"/>
    </source>
</evidence>
<dbReference type="Proteomes" id="UP000634476">
    <property type="component" value="Unassembled WGS sequence"/>
</dbReference>
<evidence type="ECO:0000313" key="1">
    <source>
        <dbReference type="EMBL" id="GIH98204.1"/>
    </source>
</evidence>
<dbReference type="AlphaFoldDB" id="A0A8J3SRV9"/>
<proteinExistence type="predicted"/>
<gene>
    <name evidence="1" type="ORF">Pta02_02130</name>
</gene>
<dbReference type="EMBL" id="BOOK01000001">
    <property type="protein sequence ID" value="GIH98204.1"/>
    <property type="molecule type" value="Genomic_DNA"/>
</dbReference>
<dbReference type="RefSeq" id="WP_203872697.1">
    <property type="nucleotide sequence ID" value="NZ_BOOK01000001.1"/>
</dbReference>
<protein>
    <submittedName>
        <fullName evidence="1">Uncharacterized protein</fullName>
    </submittedName>
</protein>
<reference evidence="1" key="1">
    <citation type="submission" date="2021-01" db="EMBL/GenBank/DDBJ databases">
        <title>Whole genome shotgun sequence of Planobispora takensis NBRC 109077.</title>
        <authorList>
            <person name="Komaki H."/>
            <person name="Tamura T."/>
        </authorList>
    </citation>
    <scope>NUCLEOTIDE SEQUENCE</scope>
    <source>
        <strain evidence="1">NBRC 109077</strain>
    </source>
</reference>
<comment type="caution">
    <text evidence="1">The sequence shown here is derived from an EMBL/GenBank/DDBJ whole genome shotgun (WGS) entry which is preliminary data.</text>
</comment>
<keyword evidence="2" id="KW-1185">Reference proteome</keyword>
<name>A0A8J3SRV9_9ACTN</name>
<dbReference type="Pfam" id="PF17418">
    <property type="entry name" value="SdpA"/>
    <property type="match status" value="1"/>
</dbReference>
<organism evidence="1 2">
    <name type="scientific">Planobispora takensis</name>
    <dbReference type="NCBI Taxonomy" id="1367882"/>
    <lineage>
        <taxon>Bacteria</taxon>
        <taxon>Bacillati</taxon>
        <taxon>Actinomycetota</taxon>
        <taxon>Actinomycetes</taxon>
        <taxon>Streptosporangiales</taxon>
        <taxon>Streptosporangiaceae</taxon>
        <taxon>Planobispora</taxon>
    </lineage>
</organism>